<dbReference type="Proteomes" id="UP000014461">
    <property type="component" value="Unassembled WGS sequence"/>
</dbReference>
<dbReference type="EMBL" id="BARX01000028">
    <property type="protein sequence ID" value="GAD03463.1"/>
    <property type="molecule type" value="Genomic_DNA"/>
</dbReference>
<accession>R9PQA5</accession>
<name>R9PQA5_AGAAL</name>
<protein>
    <submittedName>
        <fullName evidence="1">Uncharacterized protein</fullName>
    </submittedName>
</protein>
<dbReference type="AlphaFoldDB" id="R9PQA5"/>
<dbReference type="STRING" id="1331007.AALB_3543"/>
<keyword evidence="2" id="KW-1185">Reference proteome</keyword>
<evidence type="ECO:0000313" key="2">
    <source>
        <dbReference type="Proteomes" id="UP000014461"/>
    </source>
</evidence>
<organism evidence="1 2">
    <name type="scientific">Agarivorans albus MKT 106</name>
    <dbReference type="NCBI Taxonomy" id="1331007"/>
    <lineage>
        <taxon>Bacteria</taxon>
        <taxon>Pseudomonadati</taxon>
        <taxon>Pseudomonadota</taxon>
        <taxon>Gammaproteobacteria</taxon>
        <taxon>Alteromonadales</taxon>
        <taxon>Alteromonadaceae</taxon>
        <taxon>Agarivorans</taxon>
    </lineage>
</organism>
<evidence type="ECO:0000313" key="1">
    <source>
        <dbReference type="EMBL" id="GAD03463.1"/>
    </source>
</evidence>
<reference evidence="1" key="1">
    <citation type="journal article" date="2013" name="Genome Announc.">
        <title>Draft Genome Sequence of Agarivorans albus Strain MKT 106T, an Agarolytic Marine Bacterium.</title>
        <authorList>
            <person name="Yasuike M."/>
            <person name="Nakamura Y."/>
            <person name="Kai W."/>
            <person name="Fujiwara A."/>
            <person name="Fukui Y."/>
            <person name="Satomi M."/>
            <person name="Sano M."/>
        </authorList>
    </citation>
    <scope>NUCLEOTIDE SEQUENCE [LARGE SCALE GENOMIC DNA]</scope>
</reference>
<gene>
    <name evidence="1" type="ORF">AALB_3543</name>
</gene>
<proteinExistence type="predicted"/>
<comment type="caution">
    <text evidence="1">The sequence shown here is derived from an EMBL/GenBank/DDBJ whole genome shotgun (WGS) entry which is preliminary data.</text>
</comment>
<sequence>MGSLLQPTSKKLLKAITLNTLDVLNDIEIPKLIYQYLFNVRPIKANHQNI</sequence>